<evidence type="ECO:0000313" key="2">
    <source>
        <dbReference type="Proteomes" id="UP000807716"/>
    </source>
</evidence>
<comment type="caution">
    <text evidence="1">The sequence shown here is derived from an EMBL/GenBank/DDBJ whole genome shotgun (WGS) entry which is preliminary data.</text>
</comment>
<name>A0A9P6U1W9_9FUNG</name>
<dbReference type="EMBL" id="JAAAJB010000427">
    <property type="protein sequence ID" value="KAG0256080.1"/>
    <property type="molecule type" value="Genomic_DNA"/>
</dbReference>
<organism evidence="1 2">
    <name type="scientific">Actinomortierella ambigua</name>
    <dbReference type="NCBI Taxonomy" id="1343610"/>
    <lineage>
        <taxon>Eukaryota</taxon>
        <taxon>Fungi</taxon>
        <taxon>Fungi incertae sedis</taxon>
        <taxon>Mucoromycota</taxon>
        <taxon>Mortierellomycotina</taxon>
        <taxon>Mortierellomycetes</taxon>
        <taxon>Mortierellales</taxon>
        <taxon>Mortierellaceae</taxon>
        <taxon>Actinomortierella</taxon>
    </lineage>
</organism>
<evidence type="ECO:0008006" key="3">
    <source>
        <dbReference type="Google" id="ProtNLM"/>
    </source>
</evidence>
<dbReference type="OrthoDB" id="2437965at2759"/>
<evidence type="ECO:0000313" key="1">
    <source>
        <dbReference type="EMBL" id="KAG0256080.1"/>
    </source>
</evidence>
<gene>
    <name evidence="1" type="ORF">DFQ27_005911</name>
</gene>
<dbReference type="AlphaFoldDB" id="A0A9P6U1W9"/>
<protein>
    <recommendedName>
        <fullName evidence="3">F-box domain-containing protein</fullName>
    </recommendedName>
</protein>
<keyword evidence="2" id="KW-1185">Reference proteome</keyword>
<dbReference type="Proteomes" id="UP000807716">
    <property type="component" value="Unassembled WGS sequence"/>
</dbReference>
<accession>A0A9P6U1W9</accession>
<sequence length="419" mass="48568">MTSPVHLRPMDLTEIRLHVGSYLSGADHKACATVCKAWHRDFQSLVWKSLNARRSLLLSLTQRKKWLSSVRANAHWVRHLLYPHDTRDSEELDFILLNRCRSLQSIVMSAKGLVEWKKLNKLVSLNSSVSHVLVDRTTTLEFHNYSSVRVEVKRSYNQDTDTNDLTNQVPQPLRFTRTLPEDKAVDRLLAVIEEAAAEAEDEHGQWYEQGYWHGHDETTDLRPTRTLRLVSTRLDDGPLVSLVNAIPKHCLKEATLFAEDPNIFRALIQRQHQRLERLSGSTPGWPHHDVVSSILEQCSKLQVLDLRLDQPLDIRAILNGPWACTEIEEMTLPLDIDPDCNDRALLDIAYRHKLEIHPYRDEHEQAELVFVYLLRAMKNLRRVDFGALRLNSHPVMRGFWPQDAPILRTIPTEYRDVDY</sequence>
<proteinExistence type="predicted"/>
<reference evidence="1" key="1">
    <citation type="journal article" date="2020" name="Fungal Divers.">
        <title>Resolving the Mortierellaceae phylogeny through synthesis of multi-gene phylogenetics and phylogenomics.</title>
        <authorList>
            <person name="Vandepol N."/>
            <person name="Liber J."/>
            <person name="Desiro A."/>
            <person name="Na H."/>
            <person name="Kennedy M."/>
            <person name="Barry K."/>
            <person name="Grigoriev I.V."/>
            <person name="Miller A.N."/>
            <person name="O'Donnell K."/>
            <person name="Stajich J.E."/>
            <person name="Bonito G."/>
        </authorList>
    </citation>
    <scope>NUCLEOTIDE SEQUENCE</scope>
    <source>
        <strain evidence="1">BC1065</strain>
    </source>
</reference>
<dbReference type="SUPFAM" id="SSF81383">
    <property type="entry name" value="F-box domain"/>
    <property type="match status" value="1"/>
</dbReference>
<dbReference type="InterPro" id="IPR036047">
    <property type="entry name" value="F-box-like_dom_sf"/>
</dbReference>